<evidence type="ECO:0000313" key="1">
    <source>
        <dbReference type="EMBL" id="VDC79890.1"/>
    </source>
</evidence>
<sequence length="131" mass="14623">MESKGTLVDMLDRASEVKTFDEMKMGVKGLVEAGMTKIPRIFHNPLASVTTPKPPSTVRIPTIDLRGGVFDSEVTRQSVVAKVKEAMEKFGFFRQLTMGFHPCHGGNGSWDSWVSRARSRSEENVLQPRQN</sequence>
<name>A0A3P6A4I3_BRACM</name>
<organism evidence="1">
    <name type="scientific">Brassica campestris</name>
    <name type="common">Field mustard</name>
    <dbReference type="NCBI Taxonomy" id="3711"/>
    <lineage>
        <taxon>Eukaryota</taxon>
        <taxon>Viridiplantae</taxon>
        <taxon>Streptophyta</taxon>
        <taxon>Embryophyta</taxon>
        <taxon>Tracheophyta</taxon>
        <taxon>Spermatophyta</taxon>
        <taxon>Magnoliopsida</taxon>
        <taxon>eudicotyledons</taxon>
        <taxon>Gunneridae</taxon>
        <taxon>Pentapetalae</taxon>
        <taxon>rosids</taxon>
        <taxon>malvids</taxon>
        <taxon>Brassicales</taxon>
        <taxon>Brassicaceae</taxon>
        <taxon>Brassiceae</taxon>
        <taxon>Brassica</taxon>
    </lineage>
</organism>
<dbReference type="EMBL" id="LR031572">
    <property type="protein sequence ID" value="VDC79890.1"/>
    <property type="molecule type" value="Genomic_DNA"/>
</dbReference>
<reference evidence="1" key="1">
    <citation type="submission" date="2018-11" db="EMBL/GenBank/DDBJ databases">
        <authorList>
            <consortium name="Genoscope - CEA"/>
            <person name="William W."/>
        </authorList>
    </citation>
    <scope>NUCLEOTIDE SEQUENCE</scope>
</reference>
<gene>
    <name evidence="1" type="ORF">BRAA03T11108Z</name>
</gene>
<dbReference type="AlphaFoldDB" id="A0A3P6A4I3"/>
<dbReference type="InterPro" id="IPR027443">
    <property type="entry name" value="IPNS-like_sf"/>
</dbReference>
<dbReference type="SUPFAM" id="SSF51197">
    <property type="entry name" value="Clavaminate synthase-like"/>
    <property type="match status" value="1"/>
</dbReference>
<evidence type="ECO:0008006" key="2">
    <source>
        <dbReference type="Google" id="ProtNLM"/>
    </source>
</evidence>
<protein>
    <recommendedName>
        <fullName evidence="2">Non-haem dioxygenase N-terminal domain-containing protein</fullName>
    </recommendedName>
</protein>
<dbReference type="Gene3D" id="2.60.120.330">
    <property type="entry name" value="B-lactam Antibiotic, Isopenicillin N Synthase, Chain"/>
    <property type="match status" value="1"/>
</dbReference>
<proteinExistence type="predicted"/>
<accession>A0A3P6A4I3</accession>